<dbReference type="CDD" id="cd06223">
    <property type="entry name" value="PRTases_typeI"/>
    <property type="match status" value="1"/>
</dbReference>
<comment type="similarity">
    <text evidence="1">Belongs to the ComF/GntX family.</text>
</comment>
<proteinExistence type="inferred from homology"/>
<dbReference type="SUPFAM" id="SSF53271">
    <property type="entry name" value="PRTase-like"/>
    <property type="match status" value="1"/>
</dbReference>
<dbReference type="InterPro" id="IPR000836">
    <property type="entry name" value="PRTase_dom"/>
</dbReference>
<dbReference type="GO" id="GO:0016757">
    <property type="term" value="F:glycosyltransferase activity"/>
    <property type="evidence" value="ECO:0007669"/>
    <property type="project" value="UniProtKB-KW"/>
</dbReference>
<dbReference type="AlphaFoldDB" id="A0A563VJ35"/>
<protein>
    <submittedName>
        <fullName evidence="2">Putative amidophosphoribosyltransferase</fullName>
    </submittedName>
</protein>
<dbReference type="Proteomes" id="UP000320055">
    <property type="component" value="Unassembled WGS sequence"/>
</dbReference>
<keyword evidence="3" id="KW-1185">Reference proteome</keyword>
<name>A0A563VJ35_9CYAN</name>
<organism evidence="2 3">
    <name type="scientific">Hyella patelloides LEGE 07179</name>
    <dbReference type="NCBI Taxonomy" id="945734"/>
    <lineage>
        <taxon>Bacteria</taxon>
        <taxon>Bacillati</taxon>
        <taxon>Cyanobacteriota</taxon>
        <taxon>Cyanophyceae</taxon>
        <taxon>Pleurocapsales</taxon>
        <taxon>Hyellaceae</taxon>
        <taxon>Hyella</taxon>
    </lineage>
</organism>
<dbReference type="PANTHER" id="PTHR47505">
    <property type="entry name" value="DNA UTILIZATION PROTEIN YHGH"/>
    <property type="match status" value="1"/>
</dbReference>
<dbReference type="PANTHER" id="PTHR47505:SF1">
    <property type="entry name" value="DNA UTILIZATION PROTEIN YHGH"/>
    <property type="match status" value="1"/>
</dbReference>
<dbReference type="EMBL" id="CAACVJ010000008">
    <property type="protein sequence ID" value="VEP11460.1"/>
    <property type="molecule type" value="Genomic_DNA"/>
</dbReference>
<sequence length="219" mass="24919">MLKSFLSLWLKFPCPLCQRIAEDTICEYCQKKLASYQFSNPQHNWIGKIPLFAWGKYDGELSRGIAKLKYDNHPEIGVLLGNWLGQSWLKNCPVNSQQKLTVLPIPLSQKKLKTRGFNQAELIAKDFCKVTKYTLVTKGLIRIKDTKAMFGLNSLQRQNNIKNAFRVSDTWQQNPPNSSVLLLDDIYTRGTTVKEAAKVLHQHNIKVIGAIAVAKTMKN</sequence>
<accession>A0A563VJ35</accession>
<evidence type="ECO:0000313" key="2">
    <source>
        <dbReference type="EMBL" id="VEP11460.1"/>
    </source>
</evidence>
<reference evidence="2 3" key="1">
    <citation type="submission" date="2019-01" db="EMBL/GenBank/DDBJ databases">
        <authorList>
            <person name="Brito A."/>
        </authorList>
    </citation>
    <scope>NUCLEOTIDE SEQUENCE [LARGE SCALE GENOMIC DNA]</scope>
    <source>
        <strain evidence="2">1</strain>
    </source>
</reference>
<dbReference type="InterPro" id="IPR029057">
    <property type="entry name" value="PRTase-like"/>
</dbReference>
<dbReference type="Gene3D" id="3.40.50.2020">
    <property type="match status" value="1"/>
</dbReference>
<evidence type="ECO:0000313" key="3">
    <source>
        <dbReference type="Proteomes" id="UP000320055"/>
    </source>
</evidence>
<keyword evidence="2" id="KW-0808">Transferase</keyword>
<dbReference type="RefSeq" id="WP_144868946.1">
    <property type="nucleotide sequence ID" value="NZ_LR213861.1"/>
</dbReference>
<keyword evidence="2" id="KW-0328">Glycosyltransferase</keyword>
<dbReference type="OrthoDB" id="9779910at2"/>
<evidence type="ECO:0000256" key="1">
    <source>
        <dbReference type="ARBA" id="ARBA00008007"/>
    </source>
</evidence>
<dbReference type="InterPro" id="IPR051910">
    <property type="entry name" value="ComF/GntX_DNA_util-trans"/>
</dbReference>
<gene>
    <name evidence="2" type="ORF">H1P_1050011</name>
</gene>